<dbReference type="Proteomes" id="UP001364224">
    <property type="component" value="Unassembled WGS sequence"/>
</dbReference>
<evidence type="ECO:0000313" key="2">
    <source>
        <dbReference type="Proteomes" id="UP001364224"/>
    </source>
</evidence>
<name>A0ABU8BD70_9BRAD</name>
<protein>
    <submittedName>
        <fullName evidence="1">Uncharacterized protein</fullName>
    </submittedName>
</protein>
<organism evidence="1 2">
    <name type="scientific">Bradyrhizobium algeriense</name>
    <dbReference type="NCBI Taxonomy" id="634784"/>
    <lineage>
        <taxon>Bacteria</taxon>
        <taxon>Pseudomonadati</taxon>
        <taxon>Pseudomonadota</taxon>
        <taxon>Alphaproteobacteria</taxon>
        <taxon>Hyphomicrobiales</taxon>
        <taxon>Nitrobacteraceae</taxon>
        <taxon>Bradyrhizobium</taxon>
    </lineage>
</organism>
<comment type="caution">
    <text evidence="1">The sequence shown here is derived from an EMBL/GenBank/DDBJ whole genome shotgun (WGS) entry which is preliminary data.</text>
</comment>
<gene>
    <name evidence="1" type="ORF">V1286_004016</name>
</gene>
<sequence>MAAETCGYVGRGGEARQLKSEKEWVEAARRGEWSTAK</sequence>
<evidence type="ECO:0000313" key="1">
    <source>
        <dbReference type="EMBL" id="MEH2556487.1"/>
    </source>
</evidence>
<dbReference type="EMBL" id="JAZHRV010000001">
    <property type="protein sequence ID" value="MEH2556487.1"/>
    <property type="molecule type" value="Genomic_DNA"/>
</dbReference>
<accession>A0ABU8BD70</accession>
<keyword evidence="2" id="KW-1185">Reference proteome</keyword>
<proteinExistence type="predicted"/>
<reference evidence="1 2" key="1">
    <citation type="submission" date="2024-02" db="EMBL/GenBank/DDBJ databases">
        <title>Adaptive strategies in a cosmopolitan and abundant soil bacterium.</title>
        <authorList>
            <person name="Carini P."/>
        </authorList>
    </citation>
    <scope>NUCLEOTIDE SEQUENCE [LARGE SCALE GENOMIC DNA]</scope>
    <source>
        <strain evidence="1 2">AZCC 1608</strain>
    </source>
</reference>